<keyword evidence="3" id="KW-0804">Transcription</keyword>
<keyword evidence="1" id="KW-0805">Transcription regulation</keyword>
<organism evidence="5 6">
    <name type="scientific">Mycolicibacterium iranicum</name>
    <name type="common">Mycobacterium iranicum</name>
    <dbReference type="NCBI Taxonomy" id="912594"/>
    <lineage>
        <taxon>Bacteria</taxon>
        <taxon>Bacillati</taxon>
        <taxon>Actinomycetota</taxon>
        <taxon>Actinomycetes</taxon>
        <taxon>Mycobacteriales</taxon>
        <taxon>Mycobacteriaceae</taxon>
        <taxon>Mycolicibacterium</taxon>
    </lineage>
</organism>
<dbReference type="InterPro" id="IPR018060">
    <property type="entry name" value="HTH_AraC"/>
</dbReference>
<evidence type="ECO:0000256" key="3">
    <source>
        <dbReference type="ARBA" id="ARBA00023163"/>
    </source>
</evidence>
<dbReference type="Gene3D" id="1.10.10.60">
    <property type="entry name" value="Homeodomain-like"/>
    <property type="match status" value="1"/>
</dbReference>
<evidence type="ECO:0000256" key="2">
    <source>
        <dbReference type="ARBA" id="ARBA00023125"/>
    </source>
</evidence>
<dbReference type="EMBL" id="LWCS01000087">
    <property type="protein sequence ID" value="OAN27495.1"/>
    <property type="molecule type" value="Genomic_DNA"/>
</dbReference>
<dbReference type="AlphaFoldDB" id="A0A178LBN8"/>
<evidence type="ECO:0000313" key="6">
    <source>
        <dbReference type="Proteomes" id="UP000078396"/>
    </source>
</evidence>
<dbReference type="STRING" id="912594.AWC12_05490"/>
<accession>A0A178LBN8</accession>
<dbReference type="PANTHER" id="PTHR46796:SF15">
    <property type="entry name" value="BLL1074 PROTEIN"/>
    <property type="match status" value="1"/>
</dbReference>
<name>A0A178LBN8_MYCIR</name>
<reference evidence="5 6" key="1">
    <citation type="submission" date="2016-04" db="EMBL/GenBank/DDBJ databases">
        <title>Draft Genome Sequences of Staphylococcus capitis Strain H36, S. capitis Strain H65, S. cohnii Strain H62, S. hominis Strain H69, Mycobacterium iranicum Strain H39, Plantibacter sp. Strain H53, Pseudomonas oryzihabitans Strain H72, and Microbacterium sp. Strain H83, isolated from residential settings.</title>
        <authorList>
            <person name="Lymperopoulou D."/>
            <person name="Adams R.I."/>
            <person name="Lindow S."/>
            <person name="Coil D.A."/>
            <person name="Jospin G."/>
            <person name="Eisen J.A."/>
        </authorList>
    </citation>
    <scope>NUCLEOTIDE SEQUENCE [LARGE SCALE GENOMIC DNA]</scope>
    <source>
        <strain evidence="5 6">H39</strain>
    </source>
</reference>
<evidence type="ECO:0000259" key="4">
    <source>
        <dbReference type="PROSITE" id="PS01124"/>
    </source>
</evidence>
<dbReference type="PANTHER" id="PTHR46796">
    <property type="entry name" value="HTH-TYPE TRANSCRIPTIONAL ACTIVATOR RHAS-RELATED"/>
    <property type="match status" value="1"/>
</dbReference>
<gene>
    <name evidence="5" type="ORF">A4X20_11670</name>
</gene>
<dbReference type="InterPro" id="IPR050204">
    <property type="entry name" value="AraC_XylS_family_regulators"/>
</dbReference>
<dbReference type="Pfam" id="PF12833">
    <property type="entry name" value="HTH_18"/>
    <property type="match status" value="1"/>
</dbReference>
<protein>
    <recommendedName>
        <fullName evidence="4">HTH araC/xylS-type domain-containing protein</fullName>
    </recommendedName>
</protein>
<dbReference type="SMART" id="SM00342">
    <property type="entry name" value="HTH_ARAC"/>
    <property type="match status" value="1"/>
</dbReference>
<dbReference type="GO" id="GO:0043565">
    <property type="term" value="F:sequence-specific DNA binding"/>
    <property type="evidence" value="ECO:0007669"/>
    <property type="project" value="InterPro"/>
</dbReference>
<dbReference type="PROSITE" id="PS01124">
    <property type="entry name" value="HTH_ARAC_FAMILY_2"/>
    <property type="match status" value="1"/>
</dbReference>
<dbReference type="GO" id="GO:0003700">
    <property type="term" value="F:DNA-binding transcription factor activity"/>
    <property type="evidence" value="ECO:0007669"/>
    <property type="project" value="InterPro"/>
</dbReference>
<dbReference type="Proteomes" id="UP000078396">
    <property type="component" value="Unassembled WGS sequence"/>
</dbReference>
<evidence type="ECO:0000313" key="5">
    <source>
        <dbReference type="EMBL" id="OAN27495.1"/>
    </source>
</evidence>
<keyword evidence="2" id="KW-0238">DNA-binding</keyword>
<proteinExistence type="predicted"/>
<sequence>MAGVSAGTAAGFAIGTPDPSVRDVVLRYEGFAVSGGGPAVFREVACTFVPIIIDLDKGWAVSHREHVGSAPLRLNSFVAGLTDGPVLVGHAGSARCLQVDLTPLGARRVLGLPLAELANRSVSIEAVLGRDGAQLVERIGDAATWQERFAIVDDALVRRLRDAVDVDAEVAWSLERIVASGGNLAVGTLATELGWSHRKLIARYRDAVGLPPKAVARIVRFERVCARLRGGAGLAVAAAECGYFDQAHLSREVRELAGITPGELQGSVNSVQDPAV</sequence>
<evidence type="ECO:0000256" key="1">
    <source>
        <dbReference type="ARBA" id="ARBA00023015"/>
    </source>
</evidence>
<comment type="caution">
    <text evidence="5">The sequence shown here is derived from an EMBL/GenBank/DDBJ whole genome shotgun (WGS) entry which is preliminary data.</text>
</comment>
<feature type="domain" description="HTH araC/xylS-type" evidence="4">
    <location>
        <begin position="168"/>
        <end position="267"/>
    </location>
</feature>